<dbReference type="InterPro" id="IPR025161">
    <property type="entry name" value="IS402-like_dom"/>
</dbReference>
<dbReference type="PATRIC" id="fig|698760.3.peg.8899"/>
<dbReference type="GO" id="GO:0003677">
    <property type="term" value="F:DNA binding"/>
    <property type="evidence" value="ECO:0007669"/>
    <property type="project" value="InterPro"/>
</dbReference>
<feature type="compositionally biased region" description="Low complexity" evidence="1">
    <location>
        <begin position="177"/>
        <end position="187"/>
    </location>
</feature>
<organism evidence="4 5">
    <name type="scientific">Streptomyces turgidiscabies (strain Car8)</name>
    <dbReference type="NCBI Taxonomy" id="698760"/>
    <lineage>
        <taxon>Bacteria</taxon>
        <taxon>Bacillati</taxon>
        <taxon>Actinomycetota</taxon>
        <taxon>Actinomycetes</taxon>
        <taxon>Kitasatosporales</taxon>
        <taxon>Streptomycetaceae</taxon>
        <taxon>Streptomyces</taxon>
    </lineage>
</organism>
<evidence type="ECO:0000256" key="1">
    <source>
        <dbReference type="SAM" id="MobiDB-lite"/>
    </source>
</evidence>
<comment type="caution">
    <text evidence="4">The sequence shown here is derived from an EMBL/GenBank/DDBJ whole genome shotgun (WGS) entry which is preliminary data.</text>
</comment>
<dbReference type="Pfam" id="PF13340">
    <property type="entry name" value="DUF4096"/>
    <property type="match status" value="1"/>
</dbReference>
<dbReference type="InterPro" id="IPR002559">
    <property type="entry name" value="Transposase_11"/>
</dbReference>
<dbReference type="GO" id="GO:0006313">
    <property type="term" value="P:DNA transposition"/>
    <property type="evidence" value="ECO:0007669"/>
    <property type="project" value="InterPro"/>
</dbReference>
<dbReference type="Proteomes" id="UP000010931">
    <property type="component" value="Unassembled WGS sequence"/>
</dbReference>
<feature type="domain" description="Insertion element IS402-like" evidence="3">
    <location>
        <begin position="1"/>
        <end position="43"/>
    </location>
</feature>
<feature type="region of interest" description="Disordered" evidence="1">
    <location>
        <begin position="148"/>
        <end position="219"/>
    </location>
</feature>
<dbReference type="STRING" id="85558.T45_06888"/>
<dbReference type="EMBL" id="AEJB01000630">
    <property type="protein sequence ID" value="ELP62137.1"/>
    <property type="molecule type" value="Genomic_DNA"/>
</dbReference>
<dbReference type="RefSeq" id="WP_006382954.1">
    <property type="nucleotide sequence ID" value="NZ_AEJB01000630.1"/>
</dbReference>
<dbReference type="GO" id="GO:0004803">
    <property type="term" value="F:transposase activity"/>
    <property type="evidence" value="ECO:0007669"/>
    <property type="project" value="InterPro"/>
</dbReference>
<dbReference type="Pfam" id="PF01609">
    <property type="entry name" value="DDE_Tnp_1"/>
    <property type="match status" value="1"/>
</dbReference>
<feature type="domain" description="Transposase IS4-like" evidence="2">
    <location>
        <begin position="62"/>
        <end position="137"/>
    </location>
</feature>
<feature type="compositionally biased region" description="Low complexity" evidence="1">
    <location>
        <begin position="148"/>
        <end position="163"/>
    </location>
</feature>
<evidence type="ECO:0000313" key="5">
    <source>
        <dbReference type="Proteomes" id="UP000010931"/>
    </source>
</evidence>
<evidence type="ECO:0000259" key="3">
    <source>
        <dbReference type="Pfam" id="PF13340"/>
    </source>
</evidence>
<keyword evidence="5" id="KW-1185">Reference proteome</keyword>
<gene>
    <name evidence="4" type="ORF">STRTUCAR8_00198</name>
</gene>
<proteinExistence type="predicted"/>
<dbReference type="PANTHER" id="PTHR30007">
    <property type="entry name" value="PHP DOMAIN PROTEIN"/>
    <property type="match status" value="1"/>
</dbReference>
<dbReference type="AlphaFoldDB" id="L7ET16"/>
<protein>
    <submittedName>
        <fullName evidence="4">Uncharacterized protein</fullName>
    </submittedName>
</protein>
<name>L7ET16_STRT8</name>
<sequence length="309" mass="33490">MNTIFYQNRTGCQRRYLPHDLPAWSAVLYYFVLWRQDGLDQRIQELLRCQVREEARRLETLSVVIIDTQSVRAAPGVPKTTTGLDASKKVSGRKRGVAVDVLGLIVGVVVLSGSDHDNTAGTALADQGFKDEVLIHGALMDVDASRSYAATPRTRARASSRSPGDGSWSRSTARCSTAAWPASTTTGPTPPPRVSAGPPSRTRPAASPHPPRLARHSRTGRLNVVELLADLQARCDETKARTDELRDQVAHLTSVLTETEARLADLATTKKVITACVPPGTEPETPETNTAYQTIVSLQPALRPSIQSP</sequence>
<dbReference type="PANTHER" id="PTHR30007:SF0">
    <property type="entry name" value="TRANSPOSASE"/>
    <property type="match status" value="1"/>
</dbReference>
<evidence type="ECO:0000259" key="2">
    <source>
        <dbReference type="Pfam" id="PF01609"/>
    </source>
</evidence>
<accession>L7ET16</accession>
<reference evidence="4 5" key="1">
    <citation type="journal article" date="2011" name="Plasmid">
        <title>Streptomyces turgidiscabies Car8 contains a modular pathogenicity island that shares virulence genes with other actinobacterial plant pathogens.</title>
        <authorList>
            <person name="Huguet-Tapia J.C."/>
            <person name="Badger J.H."/>
            <person name="Loria R."/>
            <person name="Pettis G.S."/>
        </authorList>
    </citation>
    <scope>NUCLEOTIDE SEQUENCE [LARGE SCALE GENOMIC DNA]</scope>
    <source>
        <strain evidence="4 5">Car8</strain>
    </source>
</reference>
<evidence type="ECO:0000313" key="4">
    <source>
        <dbReference type="EMBL" id="ELP62137.1"/>
    </source>
</evidence>